<dbReference type="AlphaFoldDB" id="A0A016US91"/>
<gene>
    <name evidence="1" type="primary">Acey_s0031.g2427</name>
    <name evidence="1" type="ORF">Y032_0031g2427</name>
</gene>
<dbReference type="STRING" id="53326.A0A016US91"/>
<dbReference type="OrthoDB" id="5850393at2759"/>
<accession>A0A016US91</accession>
<keyword evidence="2" id="KW-1185">Reference proteome</keyword>
<dbReference type="InterPro" id="IPR036056">
    <property type="entry name" value="Fibrinogen-like_C"/>
</dbReference>
<comment type="caution">
    <text evidence="1">The sequence shown here is derived from an EMBL/GenBank/DDBJ whole genome shotgun (WGS) entry which is preliminary data.</text>
</comment>
<proteinExistence type="predicted"/>
<dbReference type="Proteomes" id="UP000024635">
    <property type="component" value="Unassembled WGS sequence"/>
</dbReference>
<evidence type="ECO:0000313" key="1">
    <source>
        <dbReference type="EMBL" id="EYC17363.1"/>
    </source>
</evidence>
<dbReference type="SUPFAM" id="SSF56496">
    <property type="entry name" value="Fibrinogen C-terminal domain-like"/>
    <property type="match status" value="1"/>
</dbReference>
<sequence length="78" mass="8669">MSGSRSENQNQSQVCTGTEEDFYDGWARWNLNETGPSFIAFDNDNSDTNCSATFRNTGWWFDTRSRCGAANLNGVGVC</sequence>
<organism evidence="1 2">
    <name type="scientific">Ancylostoma ceylanicum</name>
    <dbReference type="NCBI Taxonomy" id="53326"/>
    <lineage>
        <taxon>Eukaryota</taxon>
        <taxon>Metazoa</taxon>
        <taxon>Ecdysozoa</taxon>
        <taxon>Nematoda</taxon>
        <taxon>Chromadorea</taxon>
        <taxon>Rhabditida</taxon>
        <taxon>Rhabditina</taxon>
        <taxon>Rhabditomorpha</taxon>
        <taxon>Strongyloidea</taxon>
        <taxon>Ancylostomatidae</taxon>
        <taxon>Ancylostomatinae</taxon>
        <taxon>Ancylostoma</taxon>
    </lineage>
</organism>
<name>A0A016US91_9BILA</name>
<protein>
    <submittedName>
        <fullName evidence="1">Uncharacterized protein</fullName>
    </submittedName>
</protein>
<dbReference type="EMBL" id="JARK01001367">
    <property type="protein sequence ID" value="EYC17363.1"/>
    <property type="molecule type" value="Genomic_DNA"/>
</dbReference>
<reference evidence="2" key="1">
    <citation type="journal article" date="2015" name="Nat. Genet.">
        <title>The genome and transcriptome of the zoonotic hookworm Ancylostoma ceylanicum identify infection-specific gene families.</title>
        <authorList>
            <person name="Schwarz E.M."/>
            <person name="Hu Y."/>
            <person name="Antoshechkin I."/>
            <person name="Miller M.M."/>
            <person name="Sternberg P.W."/>
            <person name="Aroian R.V."/>
        </authorList>
    </citation>
    <scope>NUCLEOTIDE SEQUENCE</scope>
    <source>
        <strain evidence="2">HY135</strain>
    </source>
</reference>
<dbReference type="Gene3D" id="4.10.530.10">
    <property type="entry name" value="Gamma-fibrinogen Carboxyl Terminal Fragment, domain 2"/>
    <property type="match status" value="1"/>
</dbReference>
<evidence type="ECO:0000313" key="2">
    <source>
        <dbReference type="Proteomes" id="UP000024635"/>
    </source>
</evidence>